<dbReference type="Pfam" id="PF02810">
    <property type="entry name" value="SEC-C"/>
    <property type="match status" value="1"/>
</dbReference>
<dbReference type="InterPro" id="IPR048469">
    <property type="entry name" value="YchJ-like_M"/>
</dbReference>
<comment type="caution">
    <text evidence="2">The sequence shown here is derived from an EMBL/GenBank/DDBJ whole genome shotgun (WGS) entry which is preliminary data.</text>
</comment>
<name>A0A3L8Q1A6_9GAMM</name>
<dbReference type="RefSeq" id="WP_121838058.1">
    <property type="nucleotide sequence ID" value="NZ_ML014762.1"/>
</dbReference>
<protein>
    <recommendedName>
        <fullName evidence="1">YchJ-like middle NTF2-like domain-containing protein</fullName>
    </recommendedName>
</protein>
<dbReference type="PANTHER" id="PTHR33747:SF1">
    <property type="entry name" value="ADENYLATE CYCLASE-ASSOCIATED CAP C-TERMINAL DOMAIN-CONTAINING PROTEIN"/>
    <property type="match status" value="1"/>
</dbReference>
<dbReference type="SUPFAM" id="SSF103642">
    <property type="entry name" value="Sec-C motif"/>
    <property type="match status" value="1"/>
</dbReference>
<sequence length="161" mass="18498">MSDTPLCPCGFQEPYQDCCYALHNQTRYANSPEELMRSRYSAFVKRNFEYIIATQDEAFHPGITAEQLATPPLPYWLALNVIESTQNAHSGTVTFKAWYCLSNQLDAIFEKSNFILKDGRWFYTDGEHFKVTLPTRNDTCFCGSGLKFKKCCSKVVESFRV</sequence>
<dbReference type="EMBL" id="QZEI01000013">
    <property type="protein sequence ID" value="RLV60608.1"/>
    <property type="molecule type" value="Genomic_DNA"/>
</dbReference>
<gene>
    <name evidence="2" type="ORF">D5018_05770</name>
</gene>
<dbReference type="Gene3D" id="3.10.450.50">
    <property type="match status" value="1"/>
</dbReference>
<proteinExistence type="predicted"/>
<accession>A0A3L8Q1A6</accession>
<dbReference type="Pfam" id="PF17775">
    <property type="entry name" value="YchJ_M-like"/>
    <property type="match status" value="1"/>
</dbReference>
<evidence type="ECO:0000313" key="2">
    <source>
        <dbReference type="EMBL" id="RLV60608.1"/>
    </source>
</evidence>
<dbReference type="AlphaFoldDB" id="A0A3L8Q1A6"/>
<dbReference type="OrthoDB" id="21421at2"/>
<reference evidence="2 3" key="1">
    <citation type="submission" date="2018-09" db="EMBL/GenBank/DDBJ databases">
        <title>Phylogeny of the Shewanellaceae, and recommendation for two new genera, Pseudoshewanella and Parashewanella.</title>
        <authorList>
            <person name="Wang G."/>
        </authorList>
    </citation>
    <scope>NUCLEOTIDE SEQUENCE [LARGE SCALE GENOMIC DNA]</scope>
    <source>
        <strain evidence="2 3">C51</strain>
    </source>
</reference>
<dbReference type="InterPro" id="IPR004027">
    <property type="entry name" value="SEC_C_motif"/>
</dbReference>
<feature type="domain" description="YchJ-like middle NTF2-like" evidence="1">
    <location>
        <begin position="31"/>
        <end position="126"/>
    </location>
</feature>
<evidence type="ECO:0000259" key="1">
    <source>
        <dbReference type="Pfam" id="PF17775"/>
    </source>
</evidence>
<dbReference type="InterPro" id="IPR032710">
    <property type="entry name" value="NTF2-like_dom_sf"/>
</dbReference>
<evidence type="ECO:0000313" key="3">
    <source>
        <dbReference type="Proteomes" id="UP000281474"/>
    </source>
</evidence>
<dbReference type="PANTHER" id="PTHR33747">
    <property type="entry name" value="UPF0225 PROTEIN SCO1677"/>
    <property type="match status" value="1"/>
</dbReference>
<keyword evidence="3" id="KW-1185">Reference proteome</keyword>
<organism evidence="2 3">
    <name type="scientific">Parashewanella curva</name>
    <dbReference type="NCBI Taxonomy" id="2338552"/>
    <lineage>
        <taxon>Bacteria</taxon>
        <taxon>Pseudomonadati</taxon>
        <taxon>Pseudomonadota</taxon>
        <taxon>Gammaproteobacteria</taxon>
        <taxon>Alteromonadales</taxon>
        <taxon>Shewanellaceae</taxon>
        <taxon>Parashewanella</taxon>
    </lineage>
</organism>
<dbReference type="SUPFAM" id="SSF54427">
    <property type="entry name" value="NTF2-like"/>
    <property type="match status" value="1"/>
</dbReference>
<dbReference type="Proteomes" id="UP000281474">
    <property type="component" value="Unassembled WGS sequence"/>
</dbReference>